<evidence type="ECO:0000256" key="4">
    <source>
        <dbReference type="ARBA" id="ARBA00023136"/>
    </source>
</evidence>
<evidence type="ECO:0000256" key="5">
    <source>
        <dbReference type="SAM" id="Phobius"/>
    </source>
</evidence>
<sequence length="272" mass="28686">MSDGIVTGEGVLLDARPTSFASRVLASIVDVAAIGVAAFLVLVIVGQTSFTPSEAFVRIALITTLATVTVIIPTTVETLTRGRSLGKLVAGIRIVRDDGGPVRFRQALVRALVGFVELWSSAGSIALICSIVHPQGKRVGDLLAGTYAVRVRGKAPARTAVPMPPQLAAWANAADVRRLPDGLALSVRQFLARTGTLHPASRVQLGTQLAAEVGRYVAPLPPVGTHPEYFLAAVLAERREREHAVGRRTAQRAADESALLARLPHGVPDPVD</sequence>
<comment type="subcellular location">
    <subcellularLocation>
        <location evidence="1">Membrane</location>
        <topology evidence="1">Multi-pass membrane protein</topology>
    </subcellularLocation>
</comment>
<dbReference type="Pfam" id="PF06271">
    <property type="entry name" value="RDD"/>
    <property type="match status" value="1"/>
</dbReference>
<dbReference type="GO" id="GO:0016020">
    <property type="term" value="C:membrane"/>
    <property type="evidence" value="ECO:0007669"/>
    <property type="project" value="UniProtKB-SubCell"/>
</dbReference>
<protein>
    <submittedName>
        <fullName evidence="7">RDD family protein</fullName>
    </submittedName>
</protein>
<evidence type="ECO:0000256" key="3">
    <source>
        <dbReference type="ARBA" id="ARBA00022989"/>
    </source>
</evidence>
<evidence type="ECO:0000259" key="6">
    <source>
        <dbReference type="Pfam" id="PF06271"/>
    </source>
</evidence>
<name>A0A4Y3L0S2_9CELL</name>
<organism evidence="7 8">
    <name type="scientific">Cellulomonas cellasea</name>
    <dbReference type="NCBI Taxonomy" id="43670"/>
    <lineage>
        <taxon>Bacteria</taxon>
        <taxon>Bacillati</taxon>
        <taxon>Actinomycetota</taxon>
        <taxon>Actinomycetes</taxon>
        <taxon>Micrococcales</taxon>
        <taxon>Cellulomonadaceae</taxon>
        <taxon>Cellulomonas</taxon>
    </lineage>
</organism>
<proteinExistence type="predicted"/>
<reference evidence="7" key="1">
    <citation type="submission" date="2019-06" db="EMBL/GenBank/DDBJ databases">
        <title>Whole genome shotgun sequence of Cellulomonas cellasea NBRC 3753.</title>
        <authorList>
            <person name="Hosoyama A."/>
            <person name="Uohara A."/>
            <person name="Ohji S."/>
            <person name="Ichikawa N."/>
        </authorList>
    </citation>
    <scope>NUCLEOTIDE SEQUENCE [LARGE SCALE GENOMIC DNA]</scope>
    <source>
        <strain evidence="7">NBRC 3753</strain>
    </source>
</reference>
<gene>
    <name evidence="7" type="ORF">CCE01nite_25870</name>
</gene>
<dbReference type="Proteomes" id="UP000317046">
    <property type="component" value="Unassembled WGS sequence"/>
</dbReference>
<dbReference type="RefSeq" id="WP_141372494.1">
    <property type="nucleotide sequence ID" value="NZ_BJLR01000022.1"/>
</dbReference>
<comment type="caution">
    <text evidence="7">The sequence shown here is derived from an EMBL/GenBank/DDBJ whole genome shotgun (WGS) entry which is preliminary data.</text>
</comment>
<dbReference type="AlphaFoldDB" id="A0A4Y3L0S2"/>
<keyword evidence="8" id="KW-1185">Reference proteome</keyword>
<keyword evidence="4 5" id="KW-0472">Membrane</keyword>
<dbReference type="PANTHER" id="PTHR38480:SF1">
    <property type="entry name" value="SLR0254 PROTEIN"/>
    <property type="match status" value="1"/>
</dbReference>
<evidence type="ECO:0000313" key="8">
    <source>
        <dbReference type="Proteomes" id="UP000317046"/>
    </source>
</evidence>
<keyword evidence="3 5" id="KW-1133">Transmembrane helix</keyword>
<dbReference type="PANTHER" id="PTHR38480">
    <property type="entry name" value="SLR0254 PROTEIN"/>
    <property type="match status" value="1"/>
</dbReference>
<feature type="transmembrane region" description="Helical" evidence="5">
    <location>
        <begin position="55"/>
        <end position="76"/>
    </location>
</feature>
<evidence type="ECO:0000256" key="1">
    <source>
        <dbReference type="ARBA" id="ARBA00004141"/>
    </source>
</evidence>
<evidence type="ECO:0000256" key="2">
    <source>
        <dbReference type="ARBA" id="ARBA00022692"/>
    </source>
</evidence>
<feature type="domain" description="RDD" evidence="6">
    <location>
        <begin position="19"/>
        <end position="145"/>
    </location>
</feature>
<accession>A0A4Y3L0S2</accession>
<evidence type="ECO:0000313" key="7">
    <source>
        <dbReference type="EMBL" id="GEA88638.1"/>
    </source>
</evidence>
<keyword evidence="2 5" id="KW-0812">Transmembrane</keyword>
<dbReference type="InterPro" id="IPR010432">
    <property type="entry name" value="RDD"/>
</dbReference>
<dbReference type="EMBL" id="BJLR01000022">
    <property type="protein sequence ID" value="GEA88638.1"/>
    <property type="molecule type" value="Genomic_DNA"/>
</dbReference>
<feature type="transmembrane region" description="Helical" evidence="5">
    <location>
        <begin position="20"/>
        <end position="43"/>
    </location>
</feature>